<reference evidence="2" key="1">
    <citation type="journal article" date="2016" name="Nat. Biotechnol.">
        <title>Sequencing wild and cultivated cassava and related species reveals extensive interspecific hybridization and genetic diversity.</title>
        <authorList>
            <person name="Bredeson J.V."/>
            <person name="Lyons J.B."/>
            <person name="Prochnik S.E."/>
            <person name="Wu G.A."/>
            <person name="Ha C.M."/>
            <person name="Edsinger-Gonzales E."/>
            <person name="Grimwood J."/>
            <person name="Schmutz J."/>
            <person name="Rabbi I.Y."/>
            <person name="Egesi C."/>
            <person name="Nauluvula P."/>
            <person name="Lebot V."/>
            <person name="Ndunguru J."/>
            <person name="Mkamilo G."/>
            <person name="Bart R.S."/>
            <person name="Setter T.L."/>
            <person name="Gleadow R.M."/>
            <person name="Kulakow P."/>
            <person name="Ferguson M.E."/>
            <person name="Rounsley S."/>
            <person name="Rokhsar D.S."/>
        </authorList>
    </citation>
    <scope>NUCLEOTIDE SEQUENCE [LARGE SCALE GENOMIC DNA]</scope>
    <source>
        <strain evidence="2">cv. AM560-2</strain>
    </source>
</reference>
<comment type="caution">
    <text evidence="1">The sequence shown here is derived from an EMBL/GenBank/DDBJ whole genome shotgun (WGS) entry which is preliminary data.</text>
</comment>
<dbReference type="EMBL" id="CM004396">
    <property type="protein sequence ID" value="KAG8645353.1"/>
    <property type="molecule type" value="Genomic_DNA"/>
</dbReference>
<evidence type="ECO:0000313" key="2">
    <source>
        <dbReference type="Proteomes" id="UP000091857"/>
    </source>
</evidence>
<organism evidence="1 2">
    <name type="scientific">Manihot esculenta</name>
    <name type="common">Cassava</name>
    <name type="synonym">Jatropha manihot</name>
    <dbReference type="NCBI Taxonomy" id="3983"/>
    <lineage>
        <taxon>Eukaryota</taxon>
        <taxon>Viridiplantae</taxon>
        <taxon>Streptophyta</taxon>
        <taxon>Embryophyta</taxon>
        <taxon>Tracheophyta</taxon>
        <taxon>Spermatophyta</taxon>
        <taxon>Magnoliopsida</taxon>
        <taxon>eudicotyledons</taxon>
        <taxon>Gunneridae</taxon>
        <taxon>Pentapetalae</taxon>
        <taxon>rosids</taxon>
        <taxon>fabids</taxon>
        <taxon>Malpighiales</taxon>
        <taxon>Euphorbiaceae</taxon>
        <taxon>Crotonoideae</taxon>
        <taxon>Manihoteae</taxon>
        <taxon>Manihot</taxon>
    </lineage>
</organism>
<gene>
    <name evidence="1" type="ORF">MANES_10G058150v8</name>
</gene>
<dbReference type="Proteomes" id="UP000091857">
    <property type="component" value="Chromosome 10"/>
</dbReference>
<proteinExistence type="predicted"/>
<sequence length="282" mass="30973">MRGFGSSISRALFRRGGIDPYGEINTTCRLVFRRALHVSSTKSTTPFLDNRSNSPTSGFNSLWSSLRPVLWTHFAGQRRTMFIQTQSTPNPSSLMFYPGKPVMEVGSADFPNARTAMNSPLAKALYGIDGISRVFFGSDFVTVTKSDDASWDFLKPEIFAAIMDFYSSGQPLFLDSETAAAKDTAIHEDDSETVAMIKELLETRIRPAVQDDGGDIEYRGFDLETGIVKLRMQGACSGCPSSSVTLKSGIENMLMHYVSEVKGVEQELDAEVEDAALASQIE</sequence>
<name>A0ACB7H0G3_MANES</name>
<keyword evidence="2" id="KW-1185">Reference proteome</keyword>
<evidence type="ECO:0000313" key="1">
    <source>
        <dbReference type="EMBL" id="KAG8645353.1"/>
    </source>
</evidence>
<protein>
    <submittedName>
        <fullName evidence="1">Uncharacterized protein</fullName>
    </submittedName>
</protein>
<accession>A0ACB7H0G3</accession>